<organism evidence="7 8">
    <name type="scientific">Euroglyphus maynei</name>
    <name type="common">Mayne's house dust mite</name>
    <dbReference type="NCBI Taxonomy" id="6958"/>
    <lineage>
        <taxon>Eukaryota</taxon>
        <taxon>Metazoa</taxon>
        <taxon>Ecdysozoa</taxon>
        <taxon>Arthropoda</taxon>
        <taxon>Chelicerata</taxon>
        <taxon>Arachnida</taxon>
        <taxon>Acari</taxon>
        <taxon>Acariformes</taxon>
        <taxon>Sarcoptiformes</taxon>
        <taxon>Astigmata</taxon>
        <taxon>Psoroptidia</taxon>
        <taxon>Analgoidea</taxon>
        <taxon>Pyroglyphidae</taxon>
        <taxon>Pyroglyphinae</taxon>
        <taxon>Euroglyphus</taxon>
    </lineage>
</organism>
<evidence type="ECO:0000256" key="1">
    <source>
        <dbReference type="ARBA" id="ARBA00004173"/>
    </source>
</evidence>
<dbReference type="PANTHER" id="PTHR11695:SF294">
    <property type="entry name" value="RETICULON-4-INTERACTING PROTEIN 1, MITOCHONDRIAL"/>
    <property type="match status" value="1"/>
</dbReference>
<dbReference type="InterPro" id="IPR020843">
    <property type="entry name" value="ER"/>
</dbReference>
<comment type="subcellular location">
    <subcellularLocation>
        <location evidence="1">Mitochondrion</location>
    </subcellularLocation>
</comment>
<comment type="similarity">
    <text evidence="2">Belongs to the zinc-containing alcohol dehydrogenase family. Quinone oxidoreductase subfamily.</text>
</comment>
<dbReference type="AlphaFoldDB" id="A0A1Y3B916"/>
<evidence type="ECO:0000313" key="7">
    <source>
        <dbReference type="EMBL" id="OTF77339.1"/>
    </source>
</evidence>
<dbReference type="GO" id="GO:0016491">
    <property type="term" value="F:oxidoreductase activity"/>
    <property type="evidence" value="ECO:0007669"/>
    <property type="project" value="UniProtKB-KW"/>
</dbReference>
<evidence type="ECO:0000256" key="3">
    <source>
        <dbReference type="ARBA" id="ARBA00022946"/>
    </source>
</evidence>
<evidence type="ECO:0000256" key="4">
    <source>
        <dbReference type="ARBA" id="ARBA00023002"/>
    </source>
</evidence>
<dbReference type="SUPFAM" id="SSF51735">
    <property type="entry name" value="NAD(P)-binding Rossmann-fold domains"/>
    <property type="match status" value="1"/>
</dbReference>
<dbReference type="EMBL" id="MUJZ01033099">
    <property type="protein sequence ID" value="OTF77339.1"/>
    <property type="molecule type" value="Genomic_DNA"/>
</dbReference>
<keyword evidence="8" id="KW-1185">Reference proteome</keyword>
<dbReference type="PANTHER" id="PTHR11695">
    <property type="entry name" value="ALCOHOL DEHYDROGENASE RELATED"/>
    <property type="match status" value="1"/>
</dbReference>
<dbReference type="GO" id="GO:0005739">
    <property type="term" value="C:mitochondrion"/>
    <property type="evidence" value="ECO:0007669"/>
    <property type="project" value="UniProtKB-SubCell"/>
</dbReference>
<name>A0A1Y3B916_EURMA</name>
<dbReference type="Proteomes" id="UP000194236">
    <property type="component" value="Unassembled WGS sequence"/>
</dbReference>
<evidence type="ECO:0000256" key="2">
    <source>
        <dbReference type="ARBA" id="ARBA00010371"/>
    </source>
</evidence>
<dbReference type="InterPro" id="IPR050700">
    <property type="entry name" value="YIM1/Zinc_Alcohol_DH_Fams"/>
</dbReference>
<dbReference type="SMART" id="SM00829">
    <property type="entry name" value="PKS_ER"/>
    <property type="match status" value="1"/>
</dbReference>
<keyword evidence="3" id="KW-0809">Transit peptide</keyword>
<dbReference type="GO" id="GO:0008270">
    <property type="term" value="F:zinc ion binding"/>
    <property type="evidence" value="ECO:0007669"/>
    <property type="project" value="InterPro"/>
</dbReference>
<protein>
    <submittedName>
        <fullName evidence="7">Quinone oxidoreductase-like protein</fullName>
    </submittedName>
</protein>
<evidence type="ECO:0000313" key="8">
    <source>
        <dbReference type="Proteomes" id="UP000194236"/>
    </source>
</evidence>
<dbReference type="InterPro" id="IPR002364">
    <property type="entry name" value="Quin_OxRdtase/zeta-crystal_CS"/>
</dbReference>
<sequence>MEFASKRILITAICRQRKHHYYPLESINRKLSQRSWNIVRFDQDLKRAIEFNSCSQLPVLNRPNEVMVKVLASSVNPLDIEMSRGYGNVMLSLANTIMSHGIDRLTYGRLPVIPGRDFVGEIISKGQSVWNYKPGDIVWGTVPPYENGSHADYVITSDNAISYKPKNLSNVEAAALPYVGLTAWSALSTFGELNSHNSHNKNVLVFGGSGGVGCFAIQMLKYWGANVITTCSAKTIQPLKELTSADECIDYMETENYLRQYPGTFDLILDASASSASRKNYDIIKSVVNHHQKHSNTIPSRSGPLTRVFDRKRTIYVTLSSPLLHNYDRYGLLSGTMSTISDALIDTLNGIQHGISFRWAYYLPNPKALSYIAQLVERGMIRSVTSNVYDFDKAIDAYEAFEIKRPIMGKVILNNDK</sequence>
<dbReference type="SUPFAM" id="SSF50129">
    <property type="entry name" value="GroES-like"/>
    <property type="match status" value="1"/>
</dbReference>
<keyword evidence="4" id="KW-0560">Oxidoreductase</keyword>
<proteinExistence type="inferred from homology"/>
<dbReference type="InterPro" id="IPR036291">
    <property type="entry name" value="NAD(P)-bd_dom_sf"/>
</dbReference>
<feature type="domain" description="Enoyl reductase (ER)" evidence="6">
    <location>
        <begin position="44"/>
        <end position="413"/>
    </location>
</feature>
<dbReference type="Pfam" id="PF13602">
    <property type="entry name" value="ADH_zinc_N_2"/>
    <property type="match status" value="1"/>
</dbReference>
<dbReference type="Pfam" id="PF08240">
    <property type="entry name" value="ADH_N"/>
    <property type="match status" value="1"/>
</dbReference>
<dbReference type="PROSITE" id="PS01162">
    <property type="entry name" value="QOR_ZETA_CRYSTAL"/>
    <property type="match status" value="1"/>
</dbReference>
<comment type="caution">
    <text evidence="7">The sequence shown here is derived from an EMBL/GenBank/DDBJ whole genome shotgun (WGS) entry which is preliminary data.</text>
</comment>
<evidence type="ECO:0000259" key="6">
    <source>
        <dbReference type="SMART" id="SM00829"/>
    </source>
</evidence>
<dbReference type="Gene3D" id="3.90.180.10">
    <property type="entry name" value="Medium-chain alcohol dehydrogenases, catalytic domain"/>
    <property type="match status" value="1"/>
</dbReference>
<reference evidence="7 8" key="1">
    <citation type="submission" date="2017-03" db="EMBL/GenBank/DDBJ databases">
        <title>Genome Survey of Euroglyphus maynei.</title>
        <authorList>
            <person name="Arlian L.G."/>
            <person name="Morgan M.S."/>
            <person name="Rider S.D."/>
        </authorList>
    </citation>
    <scope>NUCLEOTIDE SEQUENCE [LARGE SCALE GENOMIC DNA]</scope>
    <source>
        <strain evidence="7">Arlian Lab</strain>
        <tissue evidence="7">Whole body</tissue>
    </source>
</reference>
<dbReference type="OrthoDB" id="48317at2759"/>
<evidence type="ECO:0000256" key="5">
    <source>
        <dbReference type="ARBA" id="ARBA00023128"/>
    </source>
</evidence>
<dbReference type="Gene3D" id="3.40.50.720">
    <property type="entry name" value="NAD(P)-binding Rossmann-like Domain"/>
    <property type="match status" value="1"/>
</dbReference>
<dbReference type="FunFam" id="3.40.50.720:FF:000147">
    <property type="entry name" value="Reticulon-4-interacting protein 1 homolog, mitochondrial"/>
    <property type="match status" value="1"/>
</dbReference>
<dbReference type="InterPro" id="IPR011032">
    <property type="entry name" value="GroES-like_sf"/>
</dbReference>
<gene>
    <name evidence="7" type="ORF">BLA29_004170</name>
</gene>
<dbReference type="InterPro" id="IPR013154">
    <property type="entry name" value="ADH-like_N"/>
</dbReference>
<accession>A0A1Y3B916</accession>
<keyword evidence="5" id="KW-0496">Mitochondrion</keyword>